<dbReference type="EMBL" id="CP096208">
    <property type="protein sequence ID" value="UPQ82601.1"/>
    <property type="molecule type" value="Genomic_DNA"/>
</dbReference>
<organism evidence="9 10">
    <name type="scientific">Pseudomonas knackmussii</name>
    <dbReference type="NCBI Taxonomy" id="65741"/>
    <lineage>
        <taxon>Bacteria</taxon>
        <taxon>Pseudomonadati</taxon>
        <taxon>Pseudomonadota</taxon>
        <taxon>Gammaproteobacteria</taxon>
        <taxon>Pseudomonadales</taxon>
        <taxon>Pseudomonadaceae</taxon>
        <taxon>Pseudomonas</taxon>
    </lineage>
</organism>
<evidence type="ECO:0000256" key="6">
    <source>
        <dbReference type="ARBA" id="ARBA00022989"/>
    </source>
</evidence>
<evidence type="ECO:0000256" key="1">
    <source>
        <dbReference type="ARBA" id="ARBA00004651"/>
    </source>
</evidence>
<accession>A0ABY4KQT8</accession>
<reference evidence="9 10" key="1">
    <citation type="submission" date="2022-04" db="EMBL/GenBank/DDBJ databases">
        <title>Pseudomonas knackmussii B09-2.</title>
        <authorList>
            <person name="Deng Y."/>
        </authorList>
    </citation>
    <scope>NUCLEOTIDE SEQUENCE [LARGE SCALE GENOMIC DNA]</scope>
    <source>
        <strain evidence="9 10">B09-2</strain>
    </source>
</reference>
<feature type="transmembrane region" description="Helical" evidence="8">
    <location>
        <begin position="265"/>
        <end position="285"/>
    </location>
</feature>
<sequence length="685" mass="75561">MEADKKLPRSIILFPVFIPAVVVTLLLVVGTISNPELAGEVFSSTLAFITTNFGWFYMLSVAFFLVFIVGIAMTPWGSIKLGPDHAEPQYSFPAWFAMLFSAGYGIALLFFGVAEPVLHYASPPAGAAETVDSAKQAMQIAFFHWGFHIWAIYGLTGLVLAYFSFRHGLPLSMRSALYPIIGERIYGPIGHVVDVFAILGTLFGIATTLGLSVTQINAGINYLWPSIPISINVQIIAIALITGLAICSVVAGLDKGVKNLSLLNMILAIGLMLFVFLVGPSIFILETFLQNTGSYLNNIIERTFNLQAYSRSDWIGNWTLFIFGWTIAWSPFVGLFIAKISRGRTIRQFVFGVMFVPTMFTFLWFSVFGDTALHLIMVEGYTSLIGDVQADNAIALFKLFELLPMTSIASFLAVVLIITFFVTSSDSGSLVIDSLAAGGALRTPVWQRVFWASIEGVVASALLLAGGLSALQTMTIASALPFAIIMMIAALGMWRALVIEGHHETSLQSHMQGSRLASNAGPGLWKKRLAGMVSFPTRENVDSFMSSTVLKAMRRVQRELSGQEWSAEVHTDEAHSRLYLEVIKDEQVDFIYEIRAVGYAMPAFALSEGPEADEQYYRAEVFLRRGGQHYDIYGYDQADIISDILDQFEKYLHFLHISPGSLPWKMAEHDEMLTDDPELPKPDPS</sequence>
<dbReference type="InterPro" id="IPR000060">
    <property type="entry name" value="BCCT_transptr"/>
</dbReference>
<comment type="subcellular location">
    <subcellularLocation>
        <location evidence="1">Cell membrane</location>
        <topology evidence="1">Multi-pass membrane protein</topology>
    </subcellularLocation>
</comment>
<evidence type="ECO:0000313" key="9">
    <source>
        <dbReference type="EMBL" id="UPQ82601.1"/>
    </source>
</evidence>
<feature type="transmembrane region" description="Helical" evidence="8">
    <location>
        <begin position="349"/>
        <end position="367"/>
    </location>
</feature>
<feature type="transmembrane region" description="Helical" evidence="8">
    <location>
        <begin position="402"/>
        <end position="422"/>
    </location>
</feature>
<evidence type="ECO:0000256" key="2">
    <source>
        <dbReference type="ARBA" id="ARBA00005658"/>
    </source>
</evidence>
<evidence type="ECO:0000256" key="7">
    <source>
        <dbReference type="ARBA" id="ARBA00023136"/>
    </source>
</evidence>
<dbReference type="Proteomes" id="UP000831189">
    <property type="component" value="Chromosome"/>
</dbReference>
<evidence type="ECO:0000313" key="10">
    <source>
        <dbReference type="Proteomes" id="UP000831189"/>
    </source>
</evidence>
<feature type="transmembrane region" description="Helical" evidence="8">
    <location>
        <begin position="476"/>
        <end position="498"/>
    </location>
</feature>
<feature type="transmembrane region" description="Helical" evidence="8">
    <location>
        <begin position="94"/>
        <end position="114"/>
    </location>
</feature>
<keyword evidence="3" id="KW-0813">Transport</keyword>
<feature type="transmembrane region" description="Helical" evidence="8">
    <location>
        <begin position="12"/>
        <end position="33"/>
    </location>
</feature>
<dbReference type="NCBIfam" id="TIGR00842">
    <property type="entry name" value="bcct"/>
    <property type="match status" value="1"/>
</dbReference>
<evidence type="ECO:0000256" key="8">
    <source>
        <dbReference type="SAM" id="Phobius"/>
    </source>
</evidence>
<keyword evidence="10" id="KW-1185">Reference proteome</keyword>
<evidence type="ECO:0000256" key="5">
    <source>
        <dbReference type="ARBA" id="ARBA00022692"/>
    </source>
</evidence>
<dbReference type="Pfam" id="PF02028">
    <property type="entry name" value="BCCT"/>
    <property type="match status" value="1"/>
</dbReference>
<keyword evidence="7 8" id="KW-0472">Membrane</keyword>
<keyword evidence="4" id="KW-1003">Cell membrane</keyword>
<protein>
    <submittedName>
        <fullName evidence="9">BCCT family transporter</fullName>
    </submittedName>
</protein>
<evidence type="ECO:0000256" key="3">
    <source>
        <dbReference type="ARBA" id="ARBA00022448"/>
    </source>
</evidence>
<feature type="transmembrane region" description="Helical" evidence="8">
    <location>
        <begin position="142"/>
        <end position="165"/>
    </location>
</feature>
<comment type="similarity">
    <text evidence="2">Belongs to the BCCT transporter (TC 2.A.15) family.</text>
</comment>
<proteinExistence type="inferred from homology"/>
<feature type="transmembrane region" description="Helical" evidence="8">
    <location>
        <begin position="185"/>
        <end position="211"/>
    </location>
</feature>
<dbReference type="PANTHER" id="PTHR30047:SF7">
    <property type="entry name" value="HIGH-AFFINITY CHOLINE TRANSPORT PROTEIN"/>
    <property type="match status" value="1"/>
</dbReference>
<feature type="transmembrane region" description="Helical" evidence="8">
    <location>
        <begin position="315"/>
        <end position="337"/>
    </location>
</feature>
<feature type="transmembrane region" description="Helical" evidence="8">
    <location>
        <begin position="449"/>
        <end position="470"/>
    </location>
</feature>
<gene>
    <name evidence="9" type="ORF">M0M42_19825</name>
</gene>
<evidence type="ECO:0000256" key="4">
    <source>
        <dbReference type="ARBA" id="ARBA00022475"/>
    </source>
</evidence>
<keyword evidence="6 8" id="KW-1133">Transmembrane helix</keyword>
<keyword evidence="5 8" id="KW-0812">Transmembrane</keyword>
<dbReference type="PANTHER" id="PTHR30047">
    <property type="entry name" value="HIGH-AFFINITY CHOLINE TRANSPORT PROTEIN-RELATED"/>
    <property type="match status" value="1"/>
</dbReference>
<feature type="transmembrane region" description="Helical" evidence="8">
    <location>
        <begin position="53"/>
        <end position="73"/>
    </location>
</feature>
<name>A0ABY4KQT8_9PSED</name>
<feature type="transmembrane region" description="Helical" evidence="8">
    <location>
        <begin position="231"/>
        <end position="253"/>
    </location>
</feature>